<evidence type="ECO:0000256" key="2">
    <source>
        <dbReference type="ARBA" id="ARBA00016807"/>
    </source>
</evidence>
<name>A0AAV0W6L6_9HEMI</name>
<feature type="domain" description="Myb/SANT-like DNA-binding" evidence="6">
    <location>
        <begin position="9"/>
        <end position="84"/>
    </location>
</feature>
<dbReference type="PANTHER" id="PTHR23098">
    <property type="entry name" value="AGAP001331-PA-RELATED"/>
    <property type="match status" value="1"/>
</dbReference>
<evidence type="ECO:0000256" key="5">
    <source>
        <dbReference type="ARBA" id="ARBA00025466"/>
    </source>
</evidence>
<accession>A0AAV0W6L6</accession>
<dbReference type="GO" id="GO:0005634">
    <property type="term" value="C:nucleus"/>
    <property type="evidence" value="ECO:0007669"/>
    <property type="project" value="TreeGrafter"/>
</dbReference>
<proteinExistence type="predicted"/>
<protein>
    <recommendedName>
        <fullName evidence="2">Regulatory protein zeste</fullName>
    </recommendedName>
</protein>
<evidence type="ECO:0000313" key="8">
    <source>
        <dbReference type="Proteomes" id="UP001160148"/>
    </source>
</evidence>
<dbReference type="AlphaFoldDB" id="A0AAV0W6L6"/>
<evidence type="ECO:0000313" key="7">
    <source>
        <dbReference type="EMBL" id="CAI6351399.1"/>
    </source>
</evidence>
<keyword evidence="8" id="KW-1185">Reference proteome</keyword>
<evidence type="ECO:0000256" key="3">
    <source>
        <dbReference type="ARBA" id="ARBA00023015"/>
    </source>
</evidence>
<comment type="function">
    <text evidence="5">Involved in transvection phenomena (= synapsis-dependent gene expression), where the synaptic pairing of chromosomes carrying genes with which zeste interacts influences the expression of these genes. Zeste binds to DNA and stimulates transcription from a nearby promoter.</text>
</comment>
<comment type="caution">
    <text evidence="7">The sequence shown here is derived from an EMBL/GenBank/DDBJ whole genome shotgun (WGS) entry which is preliminary data.</text>
</comment>
<dbReference type="Pfam" id="PF13873">
    <property type="entry name" value="Myb_DNA-bind_5"/>
    <property type="match status" value="1"/>
</dbReference>
<dbReference type="Proteomes" id="UP001160148">
    <property type="component" value="Unassembled WGS sequence"/>
</dbReference>
<evidence type="ECO:0000259" key="6">
    <source>
        <dbReference type="Pfam" id="PF13873"/>
    </source>
</evidence>
<evidence type="ECO:0000256" key="4">
    <source>
        <dbReference type="ARBA" id="ARBA00023163"/>
    </source>
</evidence>
<comment type="subunit">
    <text evidence="1">Self-associates forming complexes of several hundred monomers.</text>
</comment>
<sequence>MNPPKKFKGKSVTFEQKQTLVLFIQEHPELHKGKFSPSFTSKHSKDLWTQISNELNSIVGATKDPSKWKKCWIDLKSNTKSKSAEIKKNCGKTGGGMNESEELDDLENQILAIIGEVCCSYSMKYYVPTSYT</sequence>
<reference evidence="7 8" key="1">
    <citation type="submission" date="2023-01" db="EMBL/GenBank/DDBJ databases">
        <authorList>
            <person name="Whitehead M."/>
        </authorList>
    </citation>
    <scope>NUCLEOTIDE SEQUENCE [LARGE SCALE GENOMIC DNA]</scope>
</reference>
<keyword evidence="4" id="KW-0804">Transcription</keyword>
<dbReference type="PANTHER" id="PTHR23098:SF16">
    <property type="entry name" value="REGULATORY PROTEIN ZESTE"/>
    <property type="match status" value="1"/>
</dbReference>
<dbReference type="EMBL" id="CARXXK010000001">
    <property type="protein sequence ID" value="CAI6351399.1"/>
    <property type="molecule type" value="Genomic_DNA"/>
</dbReference>
<keyword evidence="3" id="KW-0805">Transcription regulation</keyword>
<gene>
    <name evidence="7" type="ORF">MEUPH1_LOCUS7749</name>
</gene>
<dbReference type="InterPro" id="IPR028002">
    <property type="entry name" value="Myb_DNA-bind_5"/>
</dbReference>
<evidence type="ECO:0000256" key="1">
    <source>
        <dbReference type="ARBA" id="ARBA00011764"/>
    </source>
</evidence>
<organism evidence="7 8">
    <name type="scientific">Macrosiphum euphorbiae</name>
    <name type="common">potato aphid</name>
    <dbReference type="NCBI Taxonomy" id="13131"/>
    <lineage>
        <taxon>Eukaryota</taxon>
        <taxon>Metazoa</taxon>
        <taxon>Ecdysozoa</taxon>
        <taxon>Arthropoda</taxon>
        <taxon>Hexapoda</taxon>
        <taxon>Insecta</taxon>
        <taxon>Pterygota</taxon>
        <taxon>Neoptera</taxon>
        <taxon>Paraneoptera</taxon>
        <taxon>Hemiptera</taxon>
        <taxon>Sternorrhyncha</taxon>
        <taxon>Aphidomorpha</taxon>
        <taxon>Aphidoidea</taxon>
        <taxon>Aphididae</taxon>
        <taxon>Macrosiphini</taxon>
        <taxon>Macrosiphum</taxon>
    </lineage>
</organism>